<protein>
    <submittedName>
        <fullName evidence="2">Purple acid phosphatase</fullName>
    </submittedName>
</protein>
<dbReference type="Proteomes" id="UP000728185">
    <property type="component" value="Unassembled WGS sequence"/>
</dbReference>
<keyword evidence="3" id="KW-1185">Reference proteome</keyword>
<sequence length="234" mass="26419">MDWKELESGRRTNCITYNRKGGLVDNLRSRYHTPGIIQICVLILTRYNFLIGRGNCKYILVSTGMTELDCLKHPNRPLPDCPNIDTNHRLVLHKDVTAKRLSRAQRVIRSKAQDSLDVSSGYGFVYFSVKVCNASISHPYLEPPAPIHIVTGSAGSDEGLDPFLPGGHPWSAFRADDYGFTRMHIINSTMITVEQVSVDQVCTHSCVLVKILHLYLFYTSKQFFPSITIEIEAF</sequence>
<name>A0A8E0RMT8_9TREM</name>
<dbReference type="InterPro" id="IPR025733">
    <property type="entry name" value="PAPs_C"/>
</dbReference>
<gene>
    <name evidence="2" type="ORF">FBUS_11130</name>
</gene>
<dbReference type="Gene3D" id="3.60.21.10">
    <property type="match status" value="1"/>
</dbReference>
<reference evidence="2" key="1">
    <citation type="submission" date="2019-05" db="EMBL/GenBank/DDBJ databases">
        <title>Annotation for the trematode Fasciolopsis buski.</title>
        <authorList>
            <person name="Choi Y.-J."/>
        </authorList>
    </citation>
    <scope>NUCLEOTIDE SEQUENCE</scope>
    <source>
        <strain evidence="2">HT</strain>
        <tissue evidence="2">Whole worm</tissue>
    </source>
</reference>
<comment type="caution">
    <text evidence="2">The sequence shown here is derived from an EMBL/GenBank/DDBJ whole genome shotgun (WGS) entry which is preliminary data.</text>
</comment>
<dbReference type="PANTHER" id="PTHR45867:SF3">
    <property type="entry name" value="ACID PHOSPHATASE TYPE 7"/>
    <property type="match status" value="1"/>
</dbReference>
<dbReference type="EMBL" id="LUCM01009662">
    <property type="protein sequence ID" value="KAA0186586.1"/>
    <property type="molecule type" value="Genomic_DNA"/>
</dbReference>
<dbReference type="OrthoDB" id="45007at2759"/>
<dbReference type="PANTHER" id="PTHR45867">
    <property type="entry name" value="PURPLE ACID PHOSPHATASE"/>
    <property type="match status" value="1"/>
</dbReference>
<evidence type="ECO:0000313" key="3">
    <source>
        <dbReference type="Proteomes" id="UP000728185"/>
    </source>
</evidence>
<evidence type="ECO:0000313" key="2">
    <source>
        <dbReference type="EMBL" id="KAA0186586.1"/>
    </source>
</evidence>
<feature type="domain" description="Purple acid phosphatase C-terminal" evidence="1">
    <location>
        <begin position="145"/>
        <end position="199"/>
    </location>
</feature>
<accession>A0A8E0RMT8</accession>
<dbReference type="AlphaFoldDB" id="A0A8E0RMT8"/>
<evidence type="ECO:0000259" key="1">
    <source>
        <dbReference type="Pfam" id="PF14008"/>
    </source>
</evidence>
<dbReference type="InterPro" id="IPR029052">
    <property type="entry name" value="Metallo-depent_PP-like"/>
</dbReference>
<organism evidence="2 3">
    <name type="scientific">Fasciolopsis buskii</name>
    <dbReference type="NCBI Taxonomy" id="27845"/>
    <lineage>
        <taxon>Eukaryota</taxon>
        <taxon>Metazoa</taxon>
        <taxon>Spiralia</taxon>
        <taxon>Lophotrochozoa</taxon>
        <taxon>Platyhelminthes</taxon>
        <taxon>Trematoda</taxon>
        <taxon>Digenea</taxon>
        <taxon>Plagiorchiida</taxon>
        <taxon>Echinostomata</taxon>
        <taxon>Echinostomatoidea</taxon>
        <taxon>Fasciolidae</taxon>
        <taxon>Fasciolopsis</taxon>
    </lineage>
</organism>
<proteinExistence type="predicted"/>
<dbReference type="Pfam" id="PF14008">
    <property type="entry name" value="Metallophos_C"/>
    <property type="match status" value="1"/>
</dbReference>